<feature type="domain" description="Toprim" evidence="11">
    <location>
        <begin position="30"/>
        <end position="162"/>
    </location>
</feature>
<dbReference type="InterPro" id="IPR013826">
    <property type="entry name" value="Topo_IA_cen_sub3"/>
</dbReference>
<dbReference type="SMART" id="SM00437">
    <property type="entry name" value="TOP1Ac"/>
    <property type="match status" value="1"/>
</dbReference>
<dbReference type="InterPro" id="IPR023405">
    <property type="entry name" value="Topo_IA_core_domain"/>
</dbReference>
<evidence type="ECO:0000256" key="3">
    <source>
        <dbReference type="ARBA" id="ARBA00012891"/>
    </source>
</evidence>
<dbReference type="SMART" id="SM00436">
    <property type="entry name" value="TOP1Bc"/>
    <property type="match status" value="1"/>
</dbReference>
<dbReference type="InterPro" id="IPR025589">
    <property type="entry name" value="Toprim_C_rpt"/>
</dbReference>
<gene>
    <name evidence="13" type="ORF">ACFPOU_08050</name>
</gene>
<dbReference type="PROSITE" id="PS52039">
    <property type="entry name" value="TOPO_IA_2"/>
    <property type="match status" value="1"/>
</dbReference>
<dbReference type="EC" id="5.6.2.1" evidence="3"/>
<comment type="similarity">
    <text evidence="2">Belongs to the type IA topoisomerase family.</text>
</comment>
<evidence type="ECO:0000313" key="13">
    <source>
        <dbReference type="EMBL" id="MFC5511077.1"/>
    </source>
</evidence>
<dbReference type="InterPro" id="IPR013497">
    <property type="entry name" value="Topo_IA_cen"/>
</dbReference>
<reference evidence="14" key="1">
    <citation type="journal article" date="2019" name="Int. J. Syst. Evol. Microbiol.">
        <title>The Global Catalogue of Microorganisms (GCM) 10K type strain sequencing project: providing services to taxonomists for standard genome sequencing and annotation.</title>
        <authorList>
            <consortium name="The Broad Institute Genomics Platform"/>
            <consortium name="The Broad Institute Genome Sequencing Center for Infectious Disease"/>
            <person name="Wu L."/>
            <person name="Ma J."/>
        </authorList>
    </citation>
    <scope>NUCLEOTIDE SEQUENCE [LARGE SCALE GENOMIC DNA]</scope>
    <source>
        <strain evidence="14">CCUG 38813</strain>
    </source>
</reference>
<keyword evidence="5" id="KW-0238">DNA-binding</keyword>
<dbReference type="InterPro" id="IPR003602">
    <property type="entry name" value="Topo_IA_DNA-bd_dom"/>
</dbReference>
<dbReference type="InterPro" id="IPR013825">
    <property type="entry name" value="Topo_IA_cen_sub2"/>
</dbReference>
<evidence type="ECO:0000256" key="4">
    <source>
        <dbReference type="ARBA" id="ARBA00023029"/>
    </source>
</evidence>
<dbReference type="RefSeq" id="WP_379719286.1">
    <property type="nucleotide sequence ID" value="NZ_JBHSMS010000026.1"/>
</dbReference>
<dbReference type="PANTHER" id="PTHR11390:SF21">
    <property type="entry name" value="DNA TOPOISOMERASE 3-ALPHA"/>
    <property type="match status" value="1"/>
</dbReference>
<dbReference type="InterPro" id="IPR000380">
    <property type="entry name" value="Topo_IA"/>
</dbReference>
<protein>
    <recommendedName>
        <fullName evidence="3">DNA topoisomerase</fullName>
        <ecNumber evidence="3">5.6.2.1</ecNumber>
    </recommendedName>
    <alternativeName>
        <fullName evidence="10">Omega-protein</fullName>
    </alternativeName>
    <alternativeName>
        <fullName evidence="9">Relaxing enzyme</fullName>
    </alternativeName>
    <alternativeName>
        <fullName evidence="7">Swivelase</fullName>
    </alternativeName>
    <alternativeName>
        <fullName evidence="8">Untwisting enzyme</fullName>
    </alternativeName>
</protein>
<name>A0ABW0PHB8_9BURK</name>
<evidence type="ECO:0000256" key="10">
    <source>
        <dbReference type="ARBA" id="ARBA00032877"/>
    </source>
</evidence>
<dbReference type="Pfam" id="PF01751">
    <property type="entry name" value="Toprim"/>
    <property type="match status" value="1"/>
</dbReference>
<organism evidence="13 14">
    <name type="scientific">Massilia jejuensis</name>
    <dbReference type="NCBI Taxonomy" id="648894"/>
    <lineage>
        <taxon>Bacteria</taxon>
        <taxon>Pseudomonadati</taxon>
        <taxon>Pseudomonadota</taxon>
        <taxon>Betaproteobacteria</taxon>
        <taxon>Burkholderiales</taxon>
        <taxon>Oxalobacteraceae</taxon>
        <taxon>Telluria group</taxon>
        <taxon>Massilia</taxon>
    </lineage>
</organism>
<evidence type="ECO:0000259" key="12">
    <source>
        <dbReference type="PROSITE" id="PS52039"/>
    </source>
</evidence>
<evidence type="ECO:0000256" key="5">
    <source>
        <dbReference type="ARBA" id="ARBA00023125"/>
    </source>
</evidence>
<dbReference type="PROSITE" id="PS50880">
    <property type="entry name" value="TOPRIM"/>
    <property type="match status" value="1"/>
</dbReference>
<dbReference type="SUPFAM" id="SSF56712">
    <property type="entry name" value="Prokaryotic type I DNA topoisomerase"/>
    <property type="match status" value="1"/>
</dbReference>
<feature type="domain" description="Topo IA-type catalytic" evidence="12">
    <location>
        <begin position="179"/>
        <end position="644"/>
    </location>
</feature>
<dbReference type="InterPro" id="IPR003601">
    <property type="entry name" value="Topo_IA_2"/>
</dbReference>
<comment type="caution">
    <text evidence="13">The sequence shown here is derived from an EMBL/GenBank/DDBJ whole genome shotgun (WGS) entry which is preliminary data.</text>
</comment>
<keyword evidence="4" id="KW-0799">Topoisomerase</keyword>
<evidence type="ECO:0000256" key="1">
    <source>
        <dbReference type="ARBA" id="ARBA00000213"/>
    </source>
</evidence>
<dbReference type="InterPro" id="IPR006171">
    <property type="entry name" value="TOPRIM_dom"/>
</dbReference>
<dbReference type="PRINTS" id="PR00417">
    <property type="entry name" value="PRTPISMRASEI"/>
</dbReference>
<dbReference type="CDD" id="cd00186">
    <property type="entry name" value="TOP1Ac"/>
    <property type="match status" value="1"/>
</dbReference>
<dbReference type="CDD" id="cd03362">
    <property type="entry name" value="TOPRIM_TopoIA_TopoIII"/>
    <property type="match status" value="1"/>
</dbReference>
<sequence length="840" mass="91799">MGKHNRTPYKTTCRRHHLAATLSHEAIMTKTLIIAEKPSVAADIAKAIGNCTKTADGFERADVVISAAAGHLATVVAPGADKGGKTLETLPVIPQQFEVRPIEDPRALTRFKLLQRLMNRPDVTSVVNACDAGREGELIFRLIYEAAGCRKVCKRMWLKSMTPDAIREAYDRMAPASDYDRLGDAARCRSEADWLVGINGSRGVSILHQIVRGAYQSMSAGRVQTPTLAIIVDLEEKIRNFKPVDYFEVHGTFGAAAGNYPGRWYNAGAGGAAGEDGEGAKYRITKKEDAEAILAKCRGAAPSSVRDETKPLTEIAPRLFDLTTLQREANKKYKLSAADTLKIAQSLYEHHKVATYPRTDATALPEDYVEPAKQILADLGGTKYEVHAQRALKSDWVRPNKRIFDDAKISDHFAIIPTGVKPQGLTEAEDAIYDMIVRRFIAAFYPAAEYQQTVRITTVAGEQFRSSGRVMQLEGWKAVYGALIDNDDKTLALPPLAPAERVSTKAMAIKALKTQAPKRMTEAALLSAMEHAGRLVDDSEMSEAMAERGLGTPATRAATIEGLLSTAGSGGKTKEPYVVRDKNYLVPTEKGIGLVNFLRQIGVGALTSPAMTGEWEHKLKLMSEGKYQRTAFMHEIEQATRDMLDAIRLKAPAVEAVTLGVACPKCGGAVKGGISSYSCERQCGVDIKRQLLSRTLTPAEVTQLLQARVTDNLEGFVSGKTGKAFAAMLKLTDDWKVEFAFAPREQADPATLAAAPALTKPCPKCKGTMRALETTFSCEKGDYFFYRTISGRRMSDVEADYFLDKKKTPVCGGFLSTRTGKGFSAGYKLTKEHKVELFFD</sequence>
<dbReference type="Pfam" id="PF01131">
    <property type="entry name" value="Topoisom_bac"/>
    <property type="match status" value="1"/>
</dbReference>
<dbReference type="InterPro" id="IPR034144">
    <property type="entry name" value="TOPRIM_TopoIII"/>
</dbReference>
<accession>A0ABW0PHB8</accession>
<evidence type="ECO:0000259" key="11">
    <source>
        <dbReference type="PROSITE" id="PS50880"/>
    </source>
</evidence>
<proteinExistence type="inferred from homology"/>
<dbReference type="Gene3D" id="2.70.20.10">
    <property type="entry name" value="Topoisomerase I, domain 3"/>
    <property type="match status" value="1"/>
</dbReference>
<keyword evidence="14" id="KW-1185">Reference proteome</keyword>
<dbReference type="SMART" id="SM00493">
    <property type="entry name" value="TOPRIM"/>
    <property type="match status" value="1"/>
</dbReference>
<keyword evidence="6 13" id="KW-0413">Isomerase</keyword>
<dbReference type="Proteomes" id="UP001596031">
    <property type="component" value="Unassembled WGS sequence"/>
</dbReference>
<evidence type="ECO:0000256" key="9">
    <source>
        <dbReference type="ARBA" id="ARBA00032235"/>
    </source>
</evidence>
<dbReference type="Gene3D" id="1.10.290.10">
    <property type="entry name" value="Topoisomerase I, domain 4"/>
    <property type="match status" value="1"/>
</dbReference>
<dbReference type="Gene3D" id="3.40.50.140">
    <property type="match status" value="1"/>
</dbReference>
<evidence type="ECO:0000313" key="14">
    <source>
        <dbReference type="Proteomes" id="UP001596031"/>
    </source>
</evidence>
<comment type="catalytic activity">
    <reaction evidence="1">
        <text>ATP-independent breakage of single-stranded DNA, followed by passage and rejoining.</text>
        <dbReference type="EC" id="5.6.2.1"/>
    </reaction>
</comment>
<dbReference type="InterPro" id="IPR013824">
    <property type="entry name" value="Topo_IA_cen_sub1"/>
</dbReference>
<dbReference type="GO" id="GO:0016853">
    <property type="term" value="F:isomerase activity"/>
    <property type="evidence" value="ECO:0007669"/>
    <property type="project" value="UniProtKB-KW"/>
</dbReference>
<dbReference type="Gene3D" id="1.10.460.10">
    <property type="entry name" value="Topoisomerase I, domain 2"/>
    <property type="match status" value="1"/>
</dbReference>
<evidence type="ECO:0000256" key="7">
    <source>
        <dbReference type="ARBA" id="ARBA00030003"/>
    </source>
</evidence>
<dbReference type="Pfam" id="PF13342">
    <property type="entry name" value="Toprim_Crpt"/>
    <property type="match status" value="1"/>
</dbReference>
<dbReference type="PANTHER" id="PTHR11390">
    <property type="entry name" value="PROKARYOTIC DNA TOPOISOMERASE"/>
    <property type="match status" value="1"/>
</dbReference>
<evidence type="ECO:0000256" key="6">
    <source>
        <dbReference type="ARBA" id="ARBA00023235"/>
    </source>
</evidence>
<dbReference type="EMBL" id="JBHSMS010000026">
    <property type="protein sequence ID" value="MFC5511077.1"/>
    <property type="molecule type" value="Genomic_DNA"/>
</dbReference>
<evidence type="ECO:0000256" key="8">
    <source>
        <dbReference type="ARBA" id="ARBA00031985"/>
    </source>
</evidence>
<evidence type="ECO:0000256" key="2">
    <source>
        <dbReference type="ARBA" id="ARBA00009446"/>
    </source>
</evidence>